<dbReference type="Gene3D" id="3.40.50.300">
    <property type="entry name" value="P-loop containing nucleotide triphosphate hydrolases"/>
    <property type="match status" value="1"/>
</dbReference>
<comment type="similarity">
    <text evidence="1">Belongs to the ABC transporter superfamily.</text>
</comment>
<dbReference type="InterPro" id="IPR003439">
    <property type="entry name" value="ABC_transporter-like_ATP-bd"/>
</dbReference>
<dbReference type="InterPro" id="IPR027417">
    <property type="entry name" value="P-loop_NTPase"/>
</dbReference>
<sequence>MTDDEPDPGVPVFEARGVSRTFRRSGTRGRVLTTALDGVDLTVRPGQRLGIVGESGSGKSTLIRVLDALLPPSSGEVLFRGRRIDNASSRQLGDLRSSVQMVFQDPRSSLDPRMTVGDIITEPLRSPLLRSRPDVPRNHGERLAEVLEQVELEADAAGHYPHEFSGGERQRIAIARAIAPRPDVLIADEAVSALDVSVRAHVLNLFADLVRSDRLTLIFVSHDLAVVRHVCDHVAVMRSGRIVESGPIEQIYASPAREYTRNLLASVPKLRVRTASSRRTATEVPDEMPPGPDDPPA</sequence>
<dbReference type="PROSITE" id="PS50893">
    <property type="entry name" value="ABC_TRANSPORTER_2"/>
    <property type="match status" value="1"/>
</dbReference>
<dbReference type="GO" id="GO:0016887">
    <property type="term" value="F:ATP hydrolysis activity"/>
    <property type="evidence" value="ECO:0007669"/>
    <property type="project" value="InterPro"/>
</dbReference>
<proteinExistence type="inferred from homology"/>
<dbReference type="PANTHER" id="PTHR43776:SF7">
    <property type="entry name" value="D,D-DIPEPTIDE TRANSPORT ATP-BINDING PROTEIN DDPF-RELATED"/>
    <property type="match status" value="1"/>
</dbReference>
<feature type="domain" description="ABC transporter" evidence="6">
    <location>
        <begin position="13"/>
        <end position="264"/>
    </location>
</feature>
<dbReference type="PANTHER" id="PTHR43776">
    <property type="entry name" value="TRANSPORT ATP-BINDING PROTEIN"/>
    <property type="match status" value="1"/>
</dbReference>
<keyword evidence="7" id="KW-0378">Hydrolase</keyword>
<dbReference type="OrthoDB" id="5357528at2"/>
<dbReference type="EC" id="3.6.1.3" evidence="7"/>
<keyword evidence="8" id="KW-1185">Reference proteome</keyword>
<dbReference type="CDD" id="cd03257">
    <property type="entry name" value="ABC_NikE_OppD_transporters"/>
    <property type="match status" value="1"/>
</dbReference>
<accession>A0A375HXK5</accession>
<dbReference type="RefSeq" id="WP_119714508.1">
    <property type="nucleotide sequence ID" value="NZ_OMOH01000001.1"/>
</dbReference>
<dbReference type="EMBL" id="OMOH01000001">
    <property type="protein sequence ID" value="SPF67224.1"/>
    <property type="molecule type" value="Genomic_DNA"/>
</dbReference>
<keyword evidence="2" id="KW-0813">Transport</keyword>
<evidence type="ECO:0000256" key="1">
    <source>
        <dbReference type="ARBA" id="ARBA00005417"/>
    </source>
</evidence>
<dbReference type="SUPFAM" id="SSF52540">
    <property type="entry name" value="P-loop containing nucleoside triphosphate hydrolases"/>
    <property type="match status" value="1"/>
</dbReference>
<evidence type="ECO:0000256" key="3">
    <source>
        <dbReference type="ARBA" id="ARBA00022741"/>
    </source>
</evidence>
<feature type="compositionally biased region" description="Pro residues" evidence="5">
    <location>
        <begin position="287"/>
        <end position="297"/>
    </location>
</feature>
<evidence type="ECO:0000256" key="5">
    <source>
        <dbReference type="SAM" id="MobiDB-lite"/>
    </source>
</evidence>
<evidence type="ECO:0000313" key="7">
    <source>
        <dbReference type="EMBL" id="SPF67224.1"/>
    </source>
</evidence>
<organism evidence="7 8">
    <name type="scientific">Propionibacterium ruminifibrarum</name>
    <dbReference type="NCBI Taxonomy" id="1962131"/>
    <lineage>
        <taxon>Bacteria</taxon>
        <taxon>Bacillati</taxon>
        <taxon>Actinomycetota</taxon>
        <taxon>Actinomycetes</taxon>
        <taxon>Propionibacteriales</taxon>
        <taxon>Propionibacteriaceae</taxon>
        <taxon>Propionibacterium</taxon>
    </lineage>
</organism>
<protein>
    <submittedName>
        <fullName evidence="7">Adenosinetriphosphatase</fullName>
        <ecNumber evidence="7">3.6.1.3</ecNumber>
    </submittedName>
</protein>
<gene>
    <name evidence="7" type="ORF">PROPJV5_0235</name>
</gene>
<dbReference type="SMART" id="SM00382">
    <property type="entry name" value="AAA"/>
    <property type="match status" value="1"/>
</dbReference>
<dbReference type="GO" id="GO:0055085">
    <property type="term" value="P:transmembrane transport"/>
    <property type="evidence" value="ECO:0007669"/>
    <property type="project" value="UniProtKB-ARBA"/>
</dbReference>
<evidence type="ECO:0000256" key="2">
    <source>
        <dbReference type="ARBA" id="ARBA00022448"/>
    </source>
</evidence>
<dbReference type="InterPro" id="IPR017871">
    <property type="entry name" value="ABC_transporter-like_CS"/>
</dbReference>
<dbReference type="InterPro" id="IPR050319">
    <property type="entry name" value="ABC_transp_ATP-bind"/>
</dbReference>
<keyword evidence="3" id="KW-0547">Nucleotide-binding</keyword>
<evidence type="ECO:0000313" key="8">
    <source>
        <dbReference type="Proteomes" id="UP000265962"/>
    </source>
</evidence>
<keyword evidence="4" id="KW-0067">ATP-binding</keyword>
<dbReference type="Proteomes" id="UP000265962">
    <property type="component" value="Unassembled WGS sequence"/>
</dbReference>
<dbReference type="GO" id="GO:0005524">
    <property type="term" value="F:ATP binding"/>
    <property type="evidence" value="ECO:0007669"/>
    <property type="project" value="UniProtKB-KW"/>
</dbReference>
<name>A0A375HXK5_9ACTN</name>
<dbReference type="Pfam" id="PF00005">
    <property type="entry name" value="ABC_tran"/>
    <property type="match status" value="1"/>
</dbReference>
<evidence type="ECO:0000259" key="6">
    <source>
        <dbReference type="PROSITE" id="PS50893"/>
    </source>
</evidence>
<dbReference type="PROSITE" id="PS00211">
    <property type="entry name" value="ABC_TRANSPORTER_1"/>
    <property type="match status" value="1"/>
</dbReference>
<evidence type="ECO:0000256" key="4">
    <source>
        <dbReference type="ARBA" id="ARBA00022840"/>
    </source>
</evidence>
<dbReference type="InterPro" id="IPR003593">
    <property type="entry name" value="AAA+_ATPase"/>
</dbReference>
<reference evidence="8" key="1">
    <citation type="submission" date="2018-02" db="EMBL/GenBank/DDBJ databases">
        <authorList>
            <person name="Hornung B."/>
        </authorList>
    </citation>
    <scope>NUCLEOTIDE SEQUENCE [LARGE SCALE GENOMIC DNA]</scope>
</reference>
<dbReference type="AlphaFoldDB" id="A0A375HXK5"/>
<feature type="region of interest" description="Disordered" evidence="5">
    <location>
        <begin position="273"/>
        <end position="297"/>
    </location>
</feature>